<dbReference type="InterPro" id="IPR014352">
    <property type="entry name" value="FERM/acyl-CoA-bd_prot_sf"/>
</dbReference>
<keyword evidence="5" id="KW-1185">Reference proteome</keyword>
<evidence type="ECO:0000313" key="4">
    <source>
        <dbReference type="EMBL" id="KAK6734805.1"/>
    </source>
</evidence>
<keyword evidence="1" id="KW-0446">Lipid-binding</keyword>
<feature type="compositionally biased region" description="Basic and acidic residues" evidence="2">
    <location>
        <begin position="560"/>
        <end position="570"/>
    </location>
</feature>
<evidence type="ECO:0000256" key="2">
    <source>
        <dbReference type="SAM" id="MobiDB-lite"/>
    </source>
</evidence>
<dbReference type="InterPro" id="IPR029058">
    <property type="entry name" value="AB_hydrolase_fold"/>
</dbReference>
<reference evidence="4 5" key="1">
    <citation type="submission" date="2023-08" db="EMBL/GenBank/DDBJ databases">
        <title>A Necator americanus chromosomal reference genome.</title>
        <authorList>
            <person name="Ilik V."/>
            <person name="Petrzelkova K.J."/>
            <person name="Pardy F."/>
            <person name="Fuh T."/>
            <person name="Niatou-Singa F.S."/>
            <person name="Gouil Q."/>
            <person name="Baker L."/>
            <person name="Ritchie M.E."/>
            <person name="Jex A.R."/>
            <person name="Gazzola D."/>
            <person name="Li H."/>
            <person name="Toshio Fujiwara R."/>
            <person name="Zhan B."/>
            <person name="Aroian R.V."/>
            <person name="Pafco B."/>
            <person name="Schwarz E.M."/>
        </authorList>
    </citation>
    <scope>NUCLEOTIDE SEQUENCE [LARGE SCALE GENOMIC DNA]</scope>
    <source>
        <strain evidence="4 5">Aroian</strain>
        <tissue evidence="4">Whole animal</tissue>
    </source>
</reference>
<accession>A0ABR1CBI3</accession>
<dbReference type="Pfam" id="PF00887">
    <property type="entry name" value="ACBP"/>
    <property type="match status" value="1"/>
</dbReference>
<dbReference type="SUPFAM" id="SSF47027">
    <property type="entry name" value="Acyl-CoA binding protein"/>
    <property type="match status" value="1"/>
</dbReference>
<feature type="domain" description="ACB" evidence="3">
    <location>
        <begin position="411"/>
        <end position="521"/>
    </location>
</feature>
<dbReference type="PANTHER" id="PTHR23310">
    <property type="entry name" value="ACYL-COA-BINDING PROTEIN, ACBP"/>
    <property type="match status" value="1"/>
</dbReference>
<evidence type="ECO:0000313" key="5">
    <source>
        <dbReference type="Proteomes" id="UP001303046"/>
    </source>
</evidence>
<dbReference type="InterPro" id="IPR000582">
    <property type="entry name" value="Acyl-CoA-binding_protein"/>
</dbReference>
<organism evidence="4 5">
    <name type="scientific">Necator americanus</name>
    <name type="common">Human hookworm</name>
    <dbReference type="NCBI Taxonomy" id="51031"/>
    <lineage>
        <taxon>Eukaryota</taxon>
        <taxon>Metazoa</taxon>
        <taxon>Ecdysozoa</taxon>
        <taxon>Nematoda</taxon>
        <taxon>Chromadorea</taxon>
        <taxon>Rhabditida</taxon>
        <taxon>Rhabditina</taxon>
        <taxon>Rhabditomorpha</taxon>
        <taxon>Strongyloidea</taxon>
        <taxon>Ancylostomatidae</taxon>
        <taxon>Bunostominae</taxon>
        <taxon>Necator</taxon>
    </lineage>
</organism>
<dbReference type="Proteomes" id="UP001303046">
    <property type="component" value="Unassembled WGS sequence"/>
</dbReference>
<evidence type="ECO:0000259" key="3">
    <source>
        <dbReference type="PROSITE" id="PS51228"/>
    </source>
</evidence>
<gene>
    <name evidence="4" type="primary">Necator_chrII.g5953</name>
    <name evidence="4" type="ORF">RB195_018160</name>
</gene>
<evidence type="ECO:0000256" key="1">
    <source>
        <dbReference type="ARBA" id="ARBA00023121"/>
    </source>
</evidence>
<dbReference type="Gene3D" id="1.20.80.10">
    <property type="match status" value="1"/>
</dbReference>
<sequence>MEDFFDEADTTPVFAPISAAIRALAHRLEATQDNILRQLDAIESACLELLKRSEPRSPCAFCTLEQNRDMQHSAGWSRFPDAVDTFRPFGSPLRPPSSDQPLIPTIVGVFKQLPREYPNDSSFDEKYGYTDFKRALAGLLPDTQYRNAPLLRRLVLHHYVYTQGDKKNTYFLFEQMRKALLDRDFIAPTQKLVDELRKNKNPVYLFEYGIDNPPKSCLQDGGWDDIEPFCNKMFQYFTRFATKGQPTKNSCEPTNPTWPALGTSKRDYHVILKADGTIEWESNFHLASTQLWNNLLPALDQLELKGRRDAIFEDEELLHPIELEDDQQQWHRRAAEIDAYIRPFSVVGTSFMEIHFVKIKSLYMTRENVCFIGFNSMFGRQTARRKLQLIQRSCVKALQQNSLSRIMQAAENKEFVAAVEKFKKLRARFDQRQVLKHEFELLVRFEEETYDLWGLYQQAVVGNVNVPKLDYFDPMEESWMWGWIKGNMKWHAWNRCKGLTKQEAMRAYIEGVRSLEERLPNLIEDWKDDQDPRIPDRNRYVPIDDREEMGRITVAAKAARRERDKVKREEEEAMGMWDE</sequence>
<comment type="caution">
    <text evidence="4">The sequence shown here is derived from an EMBL/GenBank/DDBJ whole genome shotgun (WGS) entry which is preliminary data.</text>
</comment>
<proteinExistence type="predicted"/>
<protein>
    <recommendedName>
        <fullName evidence="3">ACB domain-containing protein</fullName>
    </recommendedName>
</protein>
<dbReference type="EMBL" id="JAVFWL010000002">
    <property type="protein sequence ID" value="KAK6734805.1"/>
    <property type="molecule type" value="Genomic_DNA"/>
</dbReference>
<dbReference type="SUPFAM" id="SSF53474">
    <property type="entry name" value="alpha/beta-Hydrolases"/>
    <property type="match status" value="1"/>
</dbReference>
<dbReference type="Gene3D" id="3.40.50.1820">
    <property type="entry name" value="alpha/beta hydrolase"/>
    <property type="match status" value="1"/>
</dbReference>
<dbReference type="PROSITE" id="PS51228">
    <property type="entry name" value="ACB_2"/>
    <property type="match status" value="1"/>
</dbReference>
<feature type="region of interest" description="Disordered" evidence="2">
    <location>
        <begin position="560"/>
        <end position="579"/>
    </location>
</feature>
<dbReference type="PANTHER" id="PTHR23310:SF124">
    <property type="entry name" value="ACB DOMAIN-CONTAINING PROTEIN"/>
    <property type="match status" value="1"/>
</dbReference>
<name>A0ABR1CBI3_NECAM</name>
<dbReference type="InterPro" id="IPR035984">
    <property type="entry name" value="Acyl-CoA-binding_sf"/>
</dbReference>